<dbReference type="Pfam" id="PF13692">
    <property type="entry name" value="Glyco_trans_1_4"/>
    <property type="match status" value="1"/>
</dbReference>
<keyword evidence="3" id="KW-1185">Reference proteome</keyword>
<feature type="domain" description="Glycosyltransferase subfamily 4-like N-terminal" evidence="1">
    <location>
        <begin position="18"/>
        <end position="199"/>
    </location>
</feature>
<dbReference type="Pfam" id="PF13579">
    <property type="entry name" value="Glyco_trans_4_4"/>
    <property type="match status" value="1"/>
</dbReference>
<keyword evidence="2" id="KW-0808">Transferase</keyword>
<gene>
    <name evidence="2" type="ORF">FHP91_13485</name>
</gene>
<dbReference type="EMBL" id="VMNK01000013">
    <property type="protein sequence ID" value="TVO54378.1"/>
    <property type="molecule type" value="Genomic_DNA"/>
</dbReference>
<evidence type="ECO:0000313" key="2">
    <source>
        <dbReference type="EMBL" id="TVO54378.1"/>
    </source>
</evidence>
<dbReference type="Gene3D" id="3.40.50.2000">
    <property type="entry name" value="Glycogen Phosphorylase B"/>
    <property type="match status" value="2"/>
</dbReference>
<evidence type="ECO:0000313" key="3">
    <source>
        <dbReference type="Proteomes" id="UP000319502"/>
    </source>
</evidence>
<organism evidence="2 3">
    <name type="scientific">Denitromonas halophila</name>
    <dbReference type="NCBI Taxonomy" id="1629404"/>
    <lineage>
        <taxon>Bacteria</taxon>
        <taxon>Pseudomonadati</taxon>
        <taxon>Pseudomonadota</taxon>
        <taxon>Betaproteobacteria</taxon>
        <taxon>Rhodocyclales</taxon>
        <taxon>Zoogloeaceae</taxon>
        <taxon>Denitromonas</taxon>
    </lineage>
</organism>
<dbReference type="SUPFAM" id="SSF53756">
    <property type="entry name" value="UDP-Glycosyltransferase/glycogen phosphorylase"/>
    <property type="match status" value="1"/>
</dbReference>
<dbReference type="OrthoDB" id="9787293at2"/>
<evidence type="ECO:0000259" key="1">
    <source>
        <dbReference type="Pfam" id="PF13579"/>
    </source>
</evidence>
<dbReference type="PANTHER" id="PTHR45947">
    <property type="entry name" value="SULFOQUINOVOSYL TRANSFERASE SQD2"/>
    <property type="match status" value="1"/>
</dbReference>
<dbReference type="GO" id="GO:0016758">
    <property type="term" value="F:hexosyltransferase activity"/>
    <property type="evidence" value="ECO:0007669"/>
    <property type="project" value="TreeGrafter"/>
</dbReference>
<sequence>MKVLIVTQYFWPESFGITALARSMQERGVAVTVLTGQPNYPGGVVFPGYAAWRTGRETFSGVEIMRVPLAPRGIKSGLRLAVNYLSFLVSASLLGPWMLRGRQFDAVFVYAPSPLLQALPAVLLAWWKRAPLVVWVQDLWPESLSATGFVRNKRILGLVGSVVRYIYRRTDLILIPSEAFREPVQRLTPSKGRIAYYPNAFVEEPVGASTPSPALSALVGEIAAAPSVVFAGNLGTAQSLDTILDAAERVAARGQPIRFFIVGSGSLSGWLAEEVARRGLTNVLLPGRFPSSAMTSIYASATALLVSLRDEPIFAQTIPSKVQGYLAAGKPIIASLNGEGARVVVEAKAGVACPAGDSEALADAVIHICGQDDDARREMGENGRSYAQKHFGLAGLTDDLIARFEALSAQRRESSR</sequence>
<proteinExistence type="predicted"/>
<protein>
    <submittedName>
        <fullName evidence="2">Glycosyltransferase family 4 protein</fullName>
    </submittedName>
</protein>
<dbReference type="PANTHER" id="PTHR45947:SF3">
    <property type="entry name" value="SULFOQUINOVOSYL TRANSFERASE SQD2"/>
    <property type="match status" value="1"/>
</dbReference>
<dbReference type="InterPro" id="IPR050194">
    <property type="entry name" value="Glycosyltransferase_grp1"/>
</dbReference>
<dbReference type="RefSeq" id="WP_144310092.1">
    <property type="nucleotide sequence ID" value="NZ_VMNK01000013.1"/>
</dbReference>
<dbReference type="InterPro" id="IPR028098">
    <property type="entry name" value="Glyco_trans_4-like_N"/>
</dbReference>
<dbReference type="Proteomes" id="UP000319502">
    <property type="component" value="Unassembled WGS sequence"/>
</dbReference>
<dbReference type="CDD" id="cd03794">
    <property type="entry name" value="GT4_WbuB-like"/>
    <property type="match status" value="1"/>
</dbReference>
<reference evidence="2 3" key="1">
    <citation type="submission" date="2019-07" db="EMBL/GenBank/DDBJ databases">
        <title>The pathways for chlorine oxyanion respiration interact through the shared metabolite chlorate.</title>
        <authorList>
            <person name="Barnum T.P."/>
            <person name="Cheng Y."/>
            <person name="Hill K.A."/>
            <person name="Lucas L.N."/>
            <person name="Carlson H.K."/>
            <person name="Coates J.D."/>
        </authorList>
    </citation>
    <scope>NUCLEOTIDE SEQUENCE [LARGE SCALE GENOMIC DNA]</scope>
    <source>
        <strain evidence="2 3">SFB-3</strain>
    </source>
</reference>
<comment type="caution">
    <text evidence="2">The sequence shown here is derived from an EMBL/GenBank/DDBJ whole genome shotgun (WGS) entry which is preliminary data.</text>
</comment>
<accession>A0A557QN90</accession>
<name>A0A557QN90_9RHOO</name>
<dbReference type="AlphaFoldDB" id="A0A557QN90"/>